<dbReference type="InterPro" id="IPR006015">
    <property type="entry name" value="Universal_stress_UspA"/>
</dbReference>
<evidence type="ECO:0000313" key="4">
    <source>
        <dbReference type="Proteomes" id="UP001498771"/>
    </source>
</evidence>
<dbReference type="GeneID" id="90037691"/>
<dbReference type="PANTHER" id="PTHR46100:SF4">
    <property type="entry name" value="USPA DOMAIN-CONTAINING PROTEIN"/>
    <property type="match status" value="1"/>
</dbReference>
<gene>
    <name evidence="3" type="ORF">BZA70DRAFT_275631</name>
</gene>
<name>A0ABR1FAH0_9ASCO</name>
<evidence type="ECO:0000313" key="3">
    <source>
        <dbReference type="EMBL" id="KAK7206073.1"/>
    </source>
</evidence>
<feature type="domain" description="UspA" evidence="2">
    <location>
        <begin position="425"/>
        <end position="567"/>
    </location>
</feature>
<sequence>MSLESALEEERIEILKLLHKDEDAQPLQLPVLPQRVSRSASPMRFGRHKSKSKSPSEAANGGLPGVPPGGKITQSALVKNFHNLSPAAQELLLSTSAVPELLKASAEPKQSSDRERRPSSSALEAPKSMLLPSAGPELAPYPSIHGPTSHPANHRRASSFGADGGPLRKYKSADDTQQSVIAYLTESGPAPSPPTPGSPLTPTFSSSTSRSRSPAARRKSSSGAPVEEDFSTAYRRLSRNALLKAGSKLAPDAPKNMEDRLEKDEEDEDGAIADSSSSDDQDDDSDSGSDIEDTVSRQAGMRRAPQSLLAAMEDERKAVTTSKRYTVQSLITAPPPSHIDGAFASYKRHLIHPKTAFDLVDDALKDSPYTSDKEEAADIRKAVNMPVKVSDIESNRAAGRVLRTITRGDFKSVSSDPSVKKRSYIVATDASPESMYALEWTVGTILRDGNIMYAVCALEEPEEGEKPEKGGAPMDEAGREQERLSIAKEISSNIVKLLKKTRLQVECVVEVMHCKSPKHLICDVIDYLSPTMVILGSRGRSALKGILLGSFSNYLVTKSSVPVMVARRKLKKSKHQTIPAKFSNNLREGVSSLSMAKVD</sequence>
<dbReference type="Proteomes" id="UP001498771">
    <property type="component" value="Unassembled WGS sequence"/>
</dbReference>
<feature type="compositionally biased region" description="Acidic residues" evidence="1">
    <location>
        <begin position="264"/>
        <end position="293"/>
    </location>
</feature>
<dbReference type="Gene3D" id="3.40.50.620">
    <property type="entry name" value="HUPs"/>
    <property type="match status" value="1"/>
</dbReference>
<dbReference type="SUPFAM" id="SSF52402">
    <property type="entry name" value="Adenine nucleotide alpha hydrolases-like"/>
    <property type="match status" value="1"/>
</dbReference>
<protein>
    <recommendedName>
        <fullName evidence="2">UspA domain-containing protein</fullName>
    </recommendedName>
</protein>
<feature type="compositionally biased region" description="Low complexity" evidence="1">
    <location>
        <begin position="200"/>
        <end position="214"/>
    </location>
</feature>
<dbReference type="Pfam" id="PF00582">
    <property type="entry name" value="Usp"/>
    <property type="match status" value="1"/>
</dbReference>
<dbReference type="EMBL" id="JBBJBU010000003">
    <property type="protein sequence ID" value="KAK7206073.1"/>
    <property type="molecule type" value="Genomic_DNA"/>
</dbReference>
<evidence type="ECO:0000259" key="2">
    <source>
        <dbReference type="Pfam" id="PF00582"/>
    </source>
</evidence>
<dbReference type="InterPro" id="IPR006016">
    <property type="entry name" value="UspA"/>
</dbReference>
<keyword evidence="4" id="KW-1185">Reference proteome</keyword>
<feature type="region of interest" description="Disordered" evidence="1">
    <location>
        <begin position="103"/>
        <end position="232"/>
    </location>
</feature>
<dbReference type="RefSeq" id="XP_064769106.1">
    <property type="nucleotide sequence ID" value="XM_064912179.1"/>
</dbReference>
<feature type="compositionally biased region" description="Pro residues" evidence="1">
    <location>
        <begin position="190"/>
        <end position="199"/>
    </location>
</feature>
<feature type="region of interest" description="Disordered" evidence="1">
    <location>
        <begin position="31"/>
        <end position="74"/>
    </location>
</feature>
<evidence type="ECO:0000256" key="1">
    <source>
        <dbReference type="SAM" id="MobiDB-lite"/>
    </source>
</evidence>
<proteinExistence type="predicted"/>
<organism evidence="3 4">
    <name type="scientific">Myxozyma melibiosi</name>
    <dbReference type="NCBI Taxonomy" id="54550"/>
    <lineage>
        <taxon>Eukaryota</taxon>
        <taxon>Fungi</taxon>
        <taxon>Dikarya</taxon>
        <taxon>Ascomycota</taxon>
        <taxon>Saccharomycotina</taxon>
        <taxon>Lipomycetes</taxon>
        <taxon>Lipomycetales</taxon>
        <taxon>Lipomycetaceae</taxon>
        <taxon>Myxozyma</taxon>
    </lineage>
</organism>
<comment type="caution">
    <text evidence="3">The sequence shown here is derived from an EMBL/GenBank/DDBJ whole genome shotgun (WGS) entry which is preliminary data.</text>
</comment>
<dbReference type="PANTHER" id="PTHR46100">
    <property type="entry name" value="IMP2'P"/>
    <property type="match status" value="1"/>
</dbReference>
<dbReference type="CDD" id="cd23659">
    <property type="entry name" value="USP_At3g01520-like"/>
    <property type="match status" value="1"/>
</dbReference>
<reference evidence="3 4" key="1">
    <citation type="submission" date="2024-03" db="EMBL/GenBank/DDBJ databases">
        <title>Genome-scale model development and genomic sequencing of the oleaginous clade Lipomyces.</title>
        <authorList>
            <consortium name="Lawrence Berkeley National Laboratory"/>
            <person name="Czajka J.J."/>
            <person name="Han Y."/>
            <person name="Kim J."/>
            <person name="Mondo S.J."/>
            <person name="Hofstad B.A."/>
            <person name="Robles A."/>
            <person name="Haridas S."/>
            <person name="Riley R."/>
            <person name="LaButti K."/>
            <person name="Pangilinan J."/>
            <person name="Andreopoulos W."/>
            <person name="Lipzen A."/>
            <person name="Yan J."/>
            <person name="Wang M."/>
            <person name="Ng V."/>
            <person name="Grigoriev I.V."/>
            <person name="Spatafora J.W."/>
            <person name="Magnuson J.K."/>
            <person name="Baker S.E."/>
            <person name="Pomraning K.R."/>
        </authorList>
    </citation>
    <scope>NUCLEOTIDE SEQUENCE [LARGE SCALE GENOMIC DNA]</scope>
    <source>
        <strain evidence="3 4">Phaff 52-87</strain>
    </source>
</reference>
<feature type="region of interest" description="Disordered" evidence="1">
    <location>
        <begin position="244"/>
        <end position="304"/>
    </location>
</feature>
<dbReference type="PRINTS" id="PR01438">
    <property type="entry name" value="UNVRSLSTRESS"/>
</dbReference>
<accession>A0ABR1FAH0</accession>
<dbReference type="InterPro" id="IPR014729">
    <property type="entry name" value="Rossmann-like_a/b/a_fold"/>
</dbReference>